<evidence type="ECO:0000313" key="2">
    <source>
        <dbReference type="Proteomes" id="UP000032803"/>
    </source>
</evidence>
<evidence type="ECO:0000313" key="1">
    <source>
        <dbReference type="EMBL" id="CEK11506.1"/>
    </source>
</evidence>
<accession>A0A0A8UVH0</accession>
<protein>
    <submittedName>
        <fullName evidence="1">Uncharacterized protein</fullName>
    </submittedName>
</protein>
<organism evidence="1 2">
    <name type="scientific">Legionella hackeliae</name>
    <dbReference type="NCBI Taxonomy" id="449"/>
    <lineage>
        <taxon>Bacteria</taxon>
        <taxon>Pseudomonadati</taxon>
        <taxon>Pseudomonadota</taxon>
        <taxon>Gammaproteobacteria</taxon>
        <taxon>Legionellales</taxon>
        <taxon>Legionellaceae</taxon>
        <taxon>Legionella</taxon>
    </lineage>
</organism>
<dbReference type="HOGENOM" id="CLU_3201506_0_0_6"/>
<gene>
    <name evidence="1" type="ORF">LHA_2495</name>
</gene>
<dbReference type="STRING" id="449.LHA_2495"/>
<dbReference type="AlphaFoldDB" id="A0A0A8UVH0"/>
<proteinExistence type="predicted"/>
<dbReference type="Proteomes" id="UP000032803">
    <property type="component" value="Chromosome I"/>
</dbReference>
<keyword evidence="2" id="KW-1185">Reference proteome</keyword>
<dbReference type="EMBL" id="LN681225">
    <property type="protein sequence ID" value="CEK11506.1"/>
    <property type="molecule type" value="Genomic_DNA"/>
</dbReference>
<reference evidence="2" key="1">
    <citation type="submission" date="2014-09" db="EMBL/GenBank/DDBJ databases">
        <authorList>
            <person name="Gomez-Valero L."/>
        </authorList>
    </citation>
    <scope>NUCLEOTIDE SEQUENCE [LARGE SCALE GENOMIC DNA]</scope>
    <source>
        <strain evidence="2">ATCC35250</strain>
    </source>
</reference>
<name>A0A0A8UVH0_LEGHA</name>
<sequence length="45" mass="4967">MKTNNNTTLIVSGDTHTEHLCKAFKISRASFIDPGLTALAKYILM</sequence>
<dbReference type="KEGG" id="lha:LHA_2495"/>